<accession>A0A9D4LF58</accession>
<keyword evidence="2" id="KW-1185">Reference proteome</keyword>
<dbReference type="EMBL" id="JAIWYP010000003">
    <property type="protein sequence ID" value="KAH3856990.1"/>
    <property type="molecule type" value="Genomic_DNA"/>
</dbReference>
<gene>
    <name evidence="1" type="ORF">DPMN_099587</name>
</gene>
<sequence>MESEKYMFRFKEWRGETTHLGYKNGEWKPHIKNTRMESGNHTFKIQECRVETAHLGYKNGE</sequence>
<evidence type="ECO:0000313" key="2">
    <source>
        <dbReference type="Proteomes" id="UP000828390"/>
    </source>
</evidence>
<evidence type="ECO:0000313" key="1">
    <source>
        <dbReference type="EMBL" id="KAH3856990.1"/>
    </source>
</evidence>
<comment type="caution">
    <text evidence="1">The sequence shown here is derived from an EMBL/GenBank/DDBJ whole genome shotgun (WGS) entry which is preliminary data.</text>
</comment>
<proteinExistence type="predicted"/>
<dbReference type="AlphaFoldDB" id="A0A9D4LF58"/>
<dbReference type="Proteomes" id="UP000828390">
    <property type="component" value="Unassembled WGS sequence"/>
</dbReference>
<protein>
    <submittedName>
        <fullName evidence="1">Uncharacterized protein</fullName>
    </submittedName>
</protein>
<reference evidence="1" key="2">
    <citation type="submission" date="2020-11" db="EMBL/GenBank/DDBJ databases">
        <authorList>
            <person name="McCartney M.A."/>
            <person name="Auch B."/>
            <person name="Kono T."/>
            <person name="Mallez S."/>
            <person name="Becker A."/>
            <person name="Gohl D.M."/>
            <person name="Silverstein K.A.T."/>
            <person name="Koren S."/>
            <person name="Bechman K.B."/>
            <person name="Herman A."/>
            <person name="Abrahante J.E."/>
            <person name="Garbe J."/>
        </authorList>
    </citation>
    <scope>NUCLEOTIDE SEQUENCE</scope>
    <source>
        <strain evidence="1">Duluth1</strain>
        <tissue evidence="1">Whole animal</tissue>
    </source>
</reference>
<organism evidence="1 2">
    <name type="scientific">Dreissena polymorpha</name>
    <name type="common">Zebra mussel</name>
    <name type="synonym">Mytilus polymorpha</name>
    <dbReference type="NCBI Taxonomy" id="45954"/>
    <lineage>
        <taxon>Eukaryota</taxon>
        <taxon>Metazoa</taxon>
        <taxon>Spiralia</taxon>
        <taxon>Lophotrochozoa</taxon>
        <taxon>Mollusca</taxon>
        <taxon>Bivalvia</taxon>
        <taxon>Autobranchia</taxon>
        <taxon>Heteroconchia</taxon>
        <taxon>Euheterodonta</taxon>
        <taxon>Imparidentia</taxon>
        <taxon>Neoheterodontei</taxon>
        <taxon>Myida</taxon>
        <taxon>Dreissenoidea</taxon>
        <taxon>Dreissenidae</taxon>
        <taxon>Dreissena</taxon>
    </lineage>
</organism>
<name>A0A9D4LF58_DREPO</name>
<reference evidence="1" key="1">
    <citation type="journal article" date="2019" name="bioRxiv">
        <title>The Genome of the Zebra Mussel, Dreissena polymorpha: A Resource for Invasive Species Research.</title>
        <authorList>
            <person name="McCartney M.A."/>
            <person name="Auch B."/>
            <person name="Kono T."/>
            <person name="Mallez S."/>
            <person name="Zhang Y."/>
            <person name="Obille A."/>
            <person name="Becker A."/>
            <person name="Abrahante J.E."/>
            <person name="Garbe J."/>
            <person name="Badalamenti J.P."/>
            <person name="Herman A."/>
            <person name="Mangelson H."/>
            <person name="Liachko I."/>
            <person name="Sullivan S."/>
            <person name="Sone E.D."/>
            <person name="Koren S."/>
            <person name="Silverstein K.A.T."/>
            <person name="Beckman K.B."/>
            <person name="Gohl D.M."/>
        </authorList>
    </citation>
    <scope>NUCLEOTIDE SEQUENCE</scope>
    <source>
        <strain evidence="1">Duluth1</strain>
        <tissue evidence="1">Whole animal</tissue>
    </source>
</reference>